<organism evidence="1 2">
    <name type="scientific">Actinokineospora terrae</name>
    <dbReference type="NCBI Taxonomy" id="155974"/>
    <lineage>
        <taxon>Bacteria</taxon>
        <taxon>Bacillati</taxon>
        <taxon>Actinomycetota</taxon>
        <taxon>Actinomycetes</taxon>
        <taxon>Pseudonocardiales</taxon>
        <taxon>Pseudonocardiaceae</taxon>
        <taxon>Actinokineospora</taxon>
    </lineage>
</organism>
<dbReference type="AlphaFoldDB" id="A0A1H9KFU1"/>
<sequence>MFTSGPPGPPVGTARLVSAHARVFAETSPTALDPALRPFLADLVRPYGNTLREDLLTEGVGHSFGEMAEAMLPAAVGPDEPVDLLVLAFAMHDLRLGRATACYLSDQCPGTPMAFAVCDQGSGAAFTALRLTESYLGSGACERALVVVVEQSALHYELGEPAPIPDRHTGVVLRLEGNGNPLRVGQHTGVDAQRVARLLREDVDRLGRQATVIASSRLAEAAPGVADVIADAGQPYTGIWWELAEGGHDGLVVLADYEPSLGLLCAATVDLSTVDHSAVDSTAVAVA</sequence>
<evidence type="ECO:0000313" key="1">
    <source>
        <dbReference type="EMBL" id="SEQ97919.1"/>
    </source>
</evidence>
<dbReference type="EMBL" id="FOGI01000001">
    <property type="protein sequence ID" value="SEQ97919.1"/>
    <property type="molecule type" value="Genomic_DNA"/>
</dbReference>
<gene>
    <name evidence="1" type="ORF">SAMN04487818_101160</name>
</gene>
<reference evidence="2" key="1">
    <citation type="submission" date="2016-10" db="EMBL/GenBank/DDBJ databases">
        <authorList>
            <person name="Varghese N."/>
            <person name="Submissions S."/>
        </authorList>
    </citation>
    <scope>NUCLEOTIDE SEQUENCE [LARGE SCALE GENOMIC DNA]</scope>
    <source>
        <strain evidence="2">DSM 44260</strain>
    </source>
</reference>
<evidence type="ECO:0000313" key="2">
    <source>
        <dbReference type="Proteomes" id="UP000199051"/>
    </source>
</evidence>
<dbReference type="Proteomes" id="UP000199051">
    <property type="component" value="Unassembled WGS sequence"/>
</dbReference>
<proteinExistence type="predicted"/>
<keyword evidence="2" id="KW-1185">Reference proteome</keyword>
<dbReference type="Gene3D" id="3.40.47.10">
    <property type="match status" value="1"/>
</dbReference>
<accession>A0A1H9KFU1</accession>
<protein>
    <submittedName>
        <fullName evidence="1">4-hydroxymandelate oxidase</fullName>
    </submittedName>
</protein>
<dbReference type="STRING" id="155974.SAMN04487818_101160"/>
<name>A0A1H9KFU1_9PSEU</name>
<dbReference type="SUPFAM" id="SSF53901">
    <property type="entry name" value="Thiolase-like"/>
    <property type="match status" value="1"/>
</dbReference>
<dbReference type="GO" id="GO:0016746">
    <property type="term" value="F:acyltransferase activity"/>
    <property type="evidence" value="ECO:0007669"/>
    <property type="project" value="InterPro"/>
</dbReference>
<dbReference type="RefSeq" id="WP_092774437.1">
    <property type="nucleotide sequence ID" value="NZ_FOGI01000001.1"/>
</dbReference>
<dbReference type="InterPro" id="IPR016039">
    <property type="entry name" value="Thiolase-like"/>
</dbReference>